<proteinExistence type="predicted"/>
<dbReference type="Proteomes" id="UP000279282">
    <property type="component" value="Segment"/>
</dbReference>
<accession>A0A385E649</accession>
<evidence type="ECO:0000313" key="2">
    <source>
        <dbReference type="Proteomes" id="UP000279282"/>
    </source>
</evidence>
<reference evidence="1 2" key="1">
    <citation type="submission" date="2018-07" db="EMBL/GenBank/DDBJ databases">
        <title>Uncovering a Universe of Circular DNA Viruses in Animal Metagenomes.</title>
        <authorList>
            <person name="Tisza M."/>
            <person name="Buck C."/>
            <person name="Pastrana D."/>
            <person name="Welch N."/>
            <person name="Peretti A."/>
        </authorList>
    </citation>
    <scope>NUCLEOTIDE SEQUENCE [LARGE SCALE GENOMIC DNA]</scope>
    <source>
        <strain evidence="1">Ctcg564</strain>
    </source>
</reference>
<organism evidence="1 2">
    <name type="scientific">Circoviridae sp</name>
    <dbReference type="NCBI Taxonomy" id="1954248"/>
    <lineage>
        <taxon>Viruses</taxon>
        <taxon>Monodnaviria</taxon>
        <taxon>Shotokuvirae</taxon>
        <taxon>Cressdnaviricota</taxon>
        <taxon>Arfiviricetes</taxon>
        <taxon>Rohanvirales</taxon>
        <taxon>Nenyaviridae</taxon>
        <taxon>Galvornvirus</taxon>
        <taxon>Galvornvirus isengard</taxon>
    </lineage>
</organism>
<dbReference type="EMBL" id="MH649155">
    <property type="protein sequence ID" value="AXQ66327.1"/>
    <property type="molecule type" value="Genomic_DNA"/>
</dbReference>
<protein>
    <submittedName>
        <fullName evidence="1">Putative capsid protein</fullName>
    </submittedName>
</protein>
<evidence type="ECO:0000313" key="1">
    <source>
        <dbReference type="EMBL" id="AXQ66327.1"/>
    </source>
</evidence>
<name>A0A385E649_9VIRU</name>
<sequence length="327" mass="37246">MPPSTWLFNAVAPMAYNYVRRRYRRKLGNALYRRARRSLSYRGSHLRGTARRRIAASPAPVKRKWTRAMGSSITPAARSQYKKSRYHYQLGVKPGTNASRRYKHEQISIGSVDKTLHAYAMVNAEYSDVDEVMNRRTGRLAVVSGVKFRAWFNLKTQGSSSAKYKEPIQVRWAILNPADHTTGTVLDVTLGNNFFISDSPASDDATDFPSTGTAFRYMNRKINQRKYGVLQEGTFILQQDVASNGTRMDIRSKKLLSLWCPVNKQMKWPNNATGSANRFPSANLYFVWWYCPLGDTTASAKYPTSNDVPLECNHETITYFRNPKVLS</sequence>
<keyword evidence="2" id="KW-1185">Reference proteome</keyword>